<dbReference type="PANTHER" id="PTHR30469">
    <property type="entry name" value="MULTIDRUG RESISTANCE PROTEIN MDTA"/>
    <property type="match status" value="1"/>
</dbReference>
<dbReference type="PANTHER" id="PTHR30469:SF15">
    <property type="entry name" value="HLYD FAMILY OF SECRETION PROTEINS"/>
    <property type="match status" value="1"/>
</dbReference>
<dbReference type="Proteomes" id="UP000683401">
    <property type="component" value="Chromosome"/>
</dbReference>
<dbReference type="InterPro" id="IPR058627">
    <property type="entry name" value="MdtA-like_C"/>
</dbReference>
<keyword evidence="5" id="KW-0732">Signal</keyword>
<organism evidence="8 9">
    <name type="scientific">Pseudomonas lijiangensis</name>
    <dbReference type="NCBI Taxonomy" id="2995658"/>
    <lineage>
        <taxon>Bacteria</taxon>
        <taxon>Pseudomonadati</taxon>
        <taxon>Pseudomonadota</taxon>
        <taxon>Gammaproteobacteria</taxon>
        <taxon>Pseudomonadales</taxon>
        <taxon>Pseudomonadaceae</taxon>
        <taxon>Pseudomonas</taxon>
    </lineage>
</organism>
<reference evidence="9" key="1">
    <citation type="submission" date="2021-06" db="EMBL/GenBank/DDBJ databases">
        <title>Identification of Pseudomonas cichorii causing bacterial leaf black spot of flue-cured tobacco, a new disease in China.</title>
        <authorList>
            <person name="Lu C.-H."/>
        </authorList>
    </citation>
    <scope>NUCLEOTIDE SEQUENCE [LARGE SCALE GENOMIC DNA]</scope>
    <source>
        <strain evidence="9">LJ2</strain>
    </source>
</reference>
<evidence type="ECO:0000313" key="9">
    <source>
        <dbReference type="Proteomes" id="UP000683401"/>
    </source>
</evidence>
<dbReference type="RefSeq" id="WP_216703220.1">
    <property type="nucleotide sequence ID" value="NZ_CP076668.1"/>
</dbReference>
<keyword evidence="9" id="KW-1185">Reference proteome</keyword>
<accession>A0ABX8HNF1</accession>
<feature type="domain" description="Multidrug resistance protein MdtA-like barrel-sandwich hybrid" evidence="6">
    <location>
        <begin position="78"/>
        <end position="204"/>
    </location>
</feature>
<dbReference type="InterPro" id="IPR058625">
    <property type="entry name" value="MdtA-like_BSH"/>
</dbReference>
<evidence type="ECO:0000256" key="5">
    <source>
        <dbReference type="SAM" id="SignalP"/>
    </source>
</evidence>
<gene>
    <name evidence="8" type="ORF">KQP88_12715</name>
</gene>
<evidence type="ECO:0000313" key="8">
    <source>
        <dbReference type="EMBL" id="QWU80951.1"/>
    </source>
</evidence>
<evidence type="ECO:0000256" key="4">
    <source>
        <dbReference type="ARBA" id="ARBA00023054"/>
    </source>
</evidence>
<keyword evidence="4" id="KW-0175">Coiled coil</keyword>
<evidence type="ECO:0000256" key="2">
    <source>
        <dbReference type="ARBA" id="ARBA00009477"/>
    </source>
</evidence>
<comment type="similarity">
    <text evidence="2">Belongs to the membrane fusion protein (MFP) (TC 8.A.1) family.</text>
</comment>
<dbReference type="EMBL" id="CP076668">
    <property type="protein sequence ID" value="QWU80951.1"/>
    <property type="molecule type" value="Genomic_DNA"/>
</dbReference>
<evidence type="ECO:0000259" key="6">
    <source>
        <dbReference type="Pfam" id="PF25917"/>
    </source>
</evidence>
<sequence length="376" mass="40248">MRWHFNAKGLLTRRFFTGLCVVCLVALQLAGCSGQEASAPPVARAVKVETVSAGRGDGVRITGVVRQQQRAALAFESSGRLMSLSVDVGALVQKGQVLAKLDDEPARLRMKQAQASVATSLAQALERKRNYQRQQSLFASGSVAQSVVEQAETAWQDASAQQRRTAADLALAQREVERVRLVAPFAGRVVARQVEPFSEVAAGQVVLEVESEDNRQIVAAVPVAQALKMTPGDRAMAWMVSQPTVALDLVLESLSQRADNGLTQTAIFRVEEAGEPLPSGVSVLVQLGSESSRAISIPMQALVVGDKYSKAQVFVYRPGQGKVSARNVSLKGVWQGRAVIESGLAEGEQIVVSGVAFLTDGQTVSLFQPSTRLTRN</sequence>
<feature type="signal peptide" evidence="5">
    <location>
        <begin position="1"/>
        <end position="30"/>
    </location>
</feature>
<comment type="subcellular location">
    <subcellularLocation>
        <location evidence="1">Cell envelope</location>
    </subcellularLocation>
</comment>
<feature type="domain" description="Multidrug resistance protein MdtA-like C-terminal permuted SH3" evidence="7">
    <location>
        <begin position="294"/>
        <end position="355"/>
    </location>
</feature>
<feature type="chain" id="PRO_5046917044" evidence="5">
    <location>
        <begin position="31"/>
        <end position="376"/>
    </location>
</feature>
<evidence type="ECO:0000256" key="3">
    <source>
        <dbReference type="ARBA" id="ARBA00022448"/>
    </source>
</evidence>
<evidence type="ECO:0000256" key="1">
    <source>
        <dbReference type="ARBA" id="ARBA00004196"/>
    </source>
</evidence>
<protein>
    <submittedName>
        <fullName evidence="8">Efflux RND transporter periplasmic adaptor subunit</fullName>
    </submittedName>
</protein>
<dbReference type="Pfam" id="PF25967">
    <property type="entry name" value="RND-MFP_C"/>
    <property type="match status" value="1"/>
</dbReference>
<dbReference type="NCBIfam" id="TIGR01730">
    <property type="entry name" value="RND_mfp"/>
    <property type="match status" value="1"/>
</dbReference>
<dbReference type="Pfam" id="PF25917">
    <property type="entry name" value="BSH_RND"/>
    <property type="match status" value="1"/>
</dbReference>
<keyword evidence="3" id="KW-0813">Transport</keyword>
<evidence type="ECO:0000259" key="7">
    <source>
        <dbReference type="Pfam" id="PF25967"/>
    </source>
</evidence>
<dbReference type="InterPro" id="IPR006143">
    <property type="entry name" value="RND_pump_MFP"/>
</dbReference>
<name>A0ABX8HNF1_9PSED</name>
<proteinExistence type="inferred from homology"/>